<keyword evidence="11" id="KW-0067">ATP-binding</keyword>
<dbReference type="GO" id="GO:0008972">
    <property type="term" value="F:phosphomethylpyrimidine kinase activity"/>
    <property type="evidence" value="ECO:0007669"/>
    <property type="project" value="UniProtKB-EC"/>
</dbReference>
<dbReference type="EMBL" id="JAEEGA010000022">
    <property type="protein sequence ID" value="MBP1044063.1"/>
    <property type="molecule type" value="Genomic_DNA"/>
</dbReference>
<dbReference type="Gene3D" id="3.40.1190.20">
    <property type="match status" value="1"/>
</dbReference>
<feature type="domain" description="Pyridoxamine kinase/Phosphomethylpyrimidine kinase" evidence="16">
    <location>
        <begin position="13"/>
        <end position="259"/>
    </location>
</feature>
<evidence type="ECO:0000256" key="12">
    <source>
        <dbReference type="ARBA" id="ARBA00022977"/>
    </source>
</evidence>
<dbReference type="EC" id="2.7.1.49" evidence="5"/>
<dbReference type="PANTHER" id="PTHR20858:SF17">
    <property type="entry name" value="HYDROXYMETHYLPYRIMIDINE_PHOSPHOMETHYLPYRIMIDINE KINASE THI20-RELATED"/>
    <property type="match status" value="1"/>
</dbReference>
<dbReference type="GO" id="GO:0005829">
    <property type="term" value="C:cytosol"/>
    <property type="evidence" value="ECO:0007669"/>
    <property type="project" value="TreeGrafter"/>
</dbReference>
<reference evidence="17" key="1">
    <citation type="submission" date="2020-12" db="EMBL/GenBank/DDBJ databases">
        <title>Vagococcus allomyrinae sp. nov. and Enterococcus lavae sp. nov., isolated from the larvae of Allomyrina dichotoma.</title>
        <authorList>
            <person name="Lee S.D."/>
        </authorList>
    </citation>
    <scope>NUCLEOTIDE SEQUENCE</scope>
    <source>
        <strain evidence="17">BWB3-3</strain>
    </source>
</reference>
<evidence type="ECO:0000256" key="5">
    <source>
        <dbReference type="ARBA" id="ARBA00012135"/>
    </source>
</evidence>
<evidence type="ECO:0000256" key="7">
    <source>
        <dbReference type="ARBA" id="ARBA00019161"/>
    </source>
</evidence>
<evidence type="ECO:0000256" key="6">
    <source>
        <dbReference type="ARBA" id="ARBA00012963"/>
    </source>
</evidence>
<name>A0A940PJJ4_9ENTE</name>
<evidence type="ECO:0000256" key="3">
    <source>
        <dbReference type="ARBA" id="ARBA00004769"/>
    </source>
</evidence>
<evidence type="ECO:0000313" key="18">
    <source>
        <dbReference type="Proteomes" id="UP000674938"/>
    </source>
</evidence>
<dbReference type="EC" id="2.7.4.7" evidence="6"/>
<evidence type="ECO:0000256" key="8">
    <source>
        <dbReference type="ARBA" id="ARBA00022679"/>
    </source>
</evidence>
<keyword evidence="10 17" id="KW-0418">Kinase</keyword>
<dbReference type="GO" id="GO:0005524">
    <property type="term" value="F:ATP binding"/>
    <property type="evidence" value="ECO:0007669"/>
    <property type="project" value="UniProtKB-KW"/>
</dbReference>
<keyword evidence="18" id="KW-1185">Reference proteome</keyword>
<dbReference type="FunFam" id="3.40.1190.20:FF:000003">
    <property type="entry name" value="Phosphomethylpyrimidine kinase ThiD"/>
    <property type="match status" value="1"/>
</dbReference>
<dbReference type="PANTHER" id="PTHR20858">
    <property type="entry name" value="PHOSPHOMETHYLPYRIMIDINE KINASE"/>
    <property type="match status" value="1"/>
</dbReference>
<comment type="caution">
    <text evidence="17">The sequence shown here is derived from an EMBL/GenBank/DDBJ whole genome shotgun (WGS) entry which is preliminary data.</text>
</comment>
<protein>
    <recommendedName>
        <fullName evidence="7">Hydroxymethylpyrimidine/phosphomethylpyrimidine kinase</fullName>
        <ecNumber evidence="5">2.7.1.49</ecNumber>
        <ecNumber evidence="6">2.7.4.7</ecNumber>
    </recommendedName>
    <alternativeName>
        <fullName evidence="14">Hydroxymethylpyrimidine kinase</fullName>
    </alternativeName>
    <alternativeName>
        <fullName evidence="15">Hydroxymethylpyrimidine phosphate kinase</fullName>
    </alternativeName>
</protein>
<dbReference type="Proteomes" id="UP000674938">
    <property type="component" value="Unassembled WGS sequence"/>
</dbReference>
<evidence type="ECO:0000256" key="14">
    <source>
        <dbReference type="ARBA" id="ARBA00042102"/>
    </source>
</evidence>
<dbReference type="InterPro" id="IPR013749">
    <property type="entry name" value="PM/HMP-P_kinase-1"/>
</dbReference>
<comment type="catalytic activity">
    <reaction evidence="2">
        <text>4-amino-2-methyl-5-(phosphooxymethyl)pyrimidine + ATP = 4-amino-2-methyl-5-(diphosphooxymethyl)pyrimidine + ADP</text>
        <dbReference type="Rhea" id="RHEA:19893"/>
        <dbReference type="ChEBI" id="CHEBI:30616"/>
        <dbReference type="ChEBI" id="CHEBI:57841"/>
        <dbReference type="ChEBI" id="CHEBI:58354"/>
        <dbReference type="ChEBI" id="CHEBI:456216"/>
        <dbReference type="EC" id="2.7.4.7"/>
    </reaction>
</comment>
<dbReference type="GO" id="GO:0009228">
    <property type="term" value="P:thiamine biosynthetic process"/>
    <property type="evidence" value="ECO:0007669"/>
    <property type="project" value="UniProtKB-KW"/>
</dbReference>
<evidence type="ECO:0000256" key="2">
    <source>
        <dbReference type="ARBA" id="ARBA00000565"/>
    </source>
</evidence>
<evidence type="ECO:0000256" key="13">
    <source>
        <dbReference type="ARBA" id="ARBA00037917"/>
    </source>
</evidence>
<accession>A0A940PJJ4</accession>
<evidence type="ECO:0000259" key="16">
    <source>
        <dbReference type="Pfam" id="PF08543"/>
    </source>
</evidence>
<evidence type="ECO:0000313" key="17">
    <source>
        <dbReference type="EMBL" id="MBP1044063.1"/>
    </source>
</evidence>
<dbReference type="SUPFAM" id="SSF53613">
    <property type="entry name" value="Ribokinase-like"/>
    <property type="match status" value="1"/>
</dbReference>
<dbReference type="InterPro" id="IPR004399">
    <property type="entry name" value="HMP/HMP-P_kinase_dom"/>
</dbReference>
<comment type="catalytic activity">
    <reaction evidence="1">
        <text>4-amino-5-hydroxymethyl-2-methylpyrimidine + ATP = 4-amino-2-methyl-5-(phosphooxymethyl)pyrimidine + ADP + H(+)</text>
        <dbReference type="Rhea" id="RHEA:23096"/>
        <dbReference type="ChEBI" id="CHEBI:15378"/>
        <dbReference type="ChEBI" id="CHEBI:16892"/>
        <dbReference type="ChEBI" id="CHEBI:30616"/>
        <dbReference type="ChEBI" id="CHEBI:58354"/>
        <dbReference type="ChEBI" id="CHEBI:456216"/>
        <dbReference type="EC" id="2.7.1.49"/>
    </reaction>
</comment>
<dbReference type="NCBIfam" id="TIGR00097">
    <property type="entry name" value="HMP-P_kinase"/>
    <property type="match status" value="1"/>
</dbReference>
<organism evidence="17 18">
    <name type="scientific">Vagococcus allomyrinae</name>
    <dbReference type="NCBI Taxonomy" id="2794353"/>
    <lineage>
        <taxon>Bacteria</taxon>
        <taxon>Bacillati</taxon>
        <taxon>Bacillota</taxon>
        <taxon>Bacilli</taxon>
        <taxon>Lactobacillales</taxon>
        <taxon>Enterococcaceae</taxon>
        <taxon>Vagococcus</taxon>
    </lineage>
</organism>
<evidence type="ECO:0000256" key="9">
    <source>
        <dbReference type="ARBA" id="ARBA00022741"/>
    </source>
</evidence>
<keyword evidence="8 17" id="KW-0808">Transferase</keyword>
<comment type="pathway">
    <text evidence="3">Cofactor biosynthesis; thiamine diphosphate biosynthesis; 4-amino-2-methyl-5-diphosphomethylpyrimidine from 5-amino-1-(5-phospho-D-ribosyl)imidazole: step 3/3.</text>
</comment>
<dbReference type="AlphaFoldDB" id="A0A940PJJ4"/>
<dbReference type="Pfam" id="PF08543">
    <property type="entry name" value="Phos_pyr_kin"/>
    <property type="match status" value="1"/>
</dbReference>
<evidence type="ECO:0000256" key="15">
    <source>
        <dbReference type="ARBA" id="ARBA00043176"/>
    </source>
</evidence>
<dbReference type="RefSeq" id="WP_209532192.1">
    <property type="nucleotide sequence ID" value="NZ_JAEEGA010000022.1"/>
</dbReference>
<dbReference type="GO" id="GO:0008902">
    <property type="term" value="F:hydroxymethylpyrimidine kinase activity"/>
    <property type="evidence" value="ECO:0007669"/>
    <property type="project" value="UniProtKB-EC"/>
</dbReference>
<comment type="similarity">
    <text evidence="4">Belongs to the ThiD family.</text>
</comment>
<sequence length="274" mass="29397">MRTVQACTIAGSDSGGGAGIQADIKTFQEREVFGTSVIVAITAQNTKGVNGIYPIPMQGVQEQLEAVFADFDLGAVKTGMLVDETYMIAVANFLKKYPLIPLVVDPVMIAKGGASLMAAEAMKEMKETLVPLATLITPNLPEAEELVEHTIMSEDDMVVAAYEIQKMGSCNVLIKGGHGANQREAKDYLLTDDGTGYWLAGPRYETKHTHGTGCTYSACITAELAKGKSVLEAVRTGKAFIDAAIKDELKIGHGQGPTNHWAFGRKERANDEKN</sequence>
<keyword evidence="9" id="KW-0547">Nucleotide-binding</keyword>
<evidence type="ECO:0000256" key="11">
    <source>
        <dbReference type="ARBA" id="ARBA00022840"/>
    </source>
</evidence>
<gene>
    <name evidence="17" type="primary">thiD</name>
    <name evidence="17" type="ORF">I6N95_23925</name>
</gene>
<evidence type="ECO:0000256" key="10">
    <source>
        <dbReference type="ARBA" id="ARBA00022777"/>
    </source>
</evidence>
<evidence type="ECO:0000256" key="1">
    <source>
        <dbReference type="ARBA" id="ARBA00000151"/>
    </source>
</evidence>
<dbReference type="InterPro" id="IPR029056">
    <property type="entry name" value="Ribokinase-like"/>
</dbReference>
<comment type="pathway">
    <text evidence="13">Cofactor biosynthesis; thiamine diphosphate biosynthesis; 4-amino-2-methyl-5-diphosphomethylpyrimidine from 5-amino-1-(5-phospho-D-ribosyl)imidazole: step 2/3.</text>
</comment>
<keyword evidence="12" id="KW-0784">Thiamine biosynthesis</keyword>
<dbReference type="CDD" id="cd01169">
    <property type="entry name" value="HMPP_kinase"/>
    <property type="match status" value="1"/>
</dbReference>
<proteinExistence type="inferred from homology"/>
<evidence type="ECO:0000256" key="4">
    <source>
        <dbReference type="ARBA" id="ARBA00009879"/>
    </source>
</evidence>